<reference evidence="3 4" key="1">
    <citation type="submission" date="2021-10" db="EMBL/GenBank/DDBJ databases">
        <title>Draft genome of Aestuariibacter halophilus JC2043.</title>
        <authorList>
            <person name="Emsley S.A."/>
            <person name="Pfannmuller K.M."/>
            <person name="Ushijima B."/>
            <person name="Saw J.H."/>
            <person name="Videau P."/>
        </authorList>
    </citation>
    <scope>NUCLEOTIDE SEQUENCE [LARGE SCALE GENOMIC DNA]</scope>
    <source>
        <strain evidence="3 4">JC2043</strain>
    </source>
</reference>
<dbReference type="PANTHER" id="PTHR43833">
    <property type="entry name" value="POTASSIUM CHANNEL PROTEIN 2-RELATED-RELATED"/>
    <property type="match status" value="1"/>
</dbReference>
<evidence type="ECO:0000313" key="3">
    <source>
        <dbReference type="EMBL" id="MCC2614925.1"/>
    </source>
</evidence>
<dbReference type="Pfam" id="PF07885">
    <property type="entry name" value="Ion_trans_2"/>
    <property type="match status" value="1"/>
</dbReference>
<feature type="transmembrane region" description="Helical" evidence="1">
    <location>
        <begin position="21"/>
        <end position="40"/>
    </location>
</feature>
<sequence length="349" mass="38939">MLIRVRRVLTRYFVNMRWYTIVVAMLIYAIIGWVLMAMVGETGLLDPVDYVYWLMVTGSTVGYGDMSPQTPAGKTLVAFYMIPIGLSLFALVIGRAASWVSMQWQKGVKGLKTLNVSDHILVIGWNEQRTLHLLNLLLKEKDAAPGKPDIVLCVRADIENPMPGDIGFVRVNTFSQDDEMDRAGVSTARVIILDNPEDDLTMTTALYCSKRNPDAHKIAYFKDENLVPLLQEHCPNVECTPSVAVEMLAKSAFDPGSSLLHHDLLSVQEGQAQFSVVLPHDSQPIPARQLFMGFKTVYDATFIGFANDNSKQHVNLNPALDSDVQPGDSIFYIAPQRLGAIDWQQLREL</sequence>
<evidence type="ECO:0000313" key="4">
    <source>
        <dbReference type="Proteomes" id="UP001520878"/>
    </source>
</evidence>
<keyword evidence="3" id="KW-0406">Ion transport</keyword>
<feature type="transmembrane region" description="Helical" evidence="1">
    <location>
        <begin position="77"/>
        <end position="97"/>
    </location>
</feature>
<dbReference type="InterPro" id="IPR013099">
    <property type="entry name" value="K_chnl_dom"/>
</dbReference>
<dbReference type="PANTHER" id="PTHR43833:SF9">
    <property type="entry name" value="POTASSIUM CHANNEL PROTEIN YUGO-RELATED"/>
    <property type="match status" value="1"/>
</dbReference>
<keyword evidence="1" id="KW-0472">Membrane</keyword>
<keyword evidence="3" id="KW-0813">Transport</keyword>
<evidence type="ECO:0000256" key="1">
    <source>
        <dbReference type="SAM" id="Phobius"/>
    </source>
</evidence>
<keyword evidence="4" id="KW-1185">Reference proteome</keyword>
<dbReference type="EMBL" id="JAJEWP010000001">
    <property type="protein sequence ID" value="MCC2614925.1"/>
    <property type="molecule type" value="Genomic_DNA"/>
</dbReference>
<dbReference type="SUPFAM" id="SSF51735">
    <property type="entry name" value="NAD(P)-binding Rossmann-fold domains"/>
    <property type="match status" value="1"/>
</dbReference>
<dbReference type="Proteomes" id="UP001520878">
    <property type="component" value="Unassembled WGS sequence"/>
</dbReference>
<dbReference type="Gene3D" id="1.10.287.70">
    <property type="match status" value="1"/>
</dbReference>
<keyword evidence="1" id="KW-0812">Transmembrane</keyword>
<name>A0ABS8G4X9_9ALTE</name>
<evidence type="ECO:0000259" key="2">
    <source>
        <dbReference type="Pfam" id="PF07885"/>
    </source>
</evidence>
<feature type="domain" description="Potassium channel" evidence="2">
    <location>
        <begin position="25"/>
        <end position="100"/>
    </location>
</feature>
<keyword evidence="1" id="KW-1133">Transmembrane helix</keyword>
<protein>
    <submittedName>
        <fullName evidence="3">Two pore domain potassium channel family protein</fullName>
    </submittedName>
</protein>
<dbReference type="GO" id="GO:0034220">
    <property type="term" value="P:monoatomic ion transmembrane transport"/>
    <property type="evidence" value="ECO:0007669"/>
    <property type="project" value="UniProtKB-KW"/>
</dbReference>
<keyword evidence="3" id="KW-0407">Ion channel</keyword>
<accession>A0ABS8G4X9</accession>
<dbReference type="InterPro" id="IPR050721">
    <property type="entry name" value="Trk_Ktr_HKT_K-transport"/>
</dbReference>
<proteinExistence type="predicted"/>
<dbReference type="InterPro" id="IPR036291">
    <property type="entry name" value="NAD(P)-bd_dom_sf"/>
</dbReference>
<organism evidence="3 4">
    <name type="scientific">Fluctibacter halophilus</name>
    <dbReference type="NCBI Taxonomy" id="226011"/>
    <lineage>
        <taxon>Bacteria</taxon>
        <taxon>Pseudomonadati</taxon>
        <taxon>Pseudomonadota</taxon>
        <taxon>Gammaproteobacteria</taxon>
        <taxon>Alteromonadales</taxon>
        <taxon>Alteromonadaceae</taxon>
        <taxon>Fluctibacter</taxon>
    </lineage>
</organism>
<gene>
    <name evidence="3" type="ORF">LJ739_01560</name>
</gene>
<comment type="caution">
    <text evidence="3">The sequence shown here is derived from an EMBL/GenBank/DDBJ whole genome shotgun (WGS) entry which is preliminary data.</text>
</comment>
<dbReference type="Gene3D" id="3.40.50.720">
    <property type="entry name" value="NAD(P)-binding Rossmann-like Domain"/>
    <property type="match status" value="1"/>
</dbReference>
<dbReference type="SUPFAM" id="SSF81324">
    <property type="entry name" value="Voltage-gated potassium channels"/>
    <property type="match status" value="1"/>
</dbReference>